<sequence length="103" mass="11161">MTGRRERCVSMRRGAGTTDVVSLPVLCSCCVPHRATLRALDCVRALPQHARTRLIHPRSPPPAPESLVAPPSSPALAPHPATRQVATKDPPYHACPLNRLFSL</sequence>
<evidence type="ECO:0000256" key="1">
    <source>
        <dbReference type="SAM" id="MobiDB-lite"/>
    </source>
</evidence>
<feature type="compositionally biased region" description="Low complexity" evidence="1">
    <location>
        <begin position="65"/>
        <end position="81"/>
    </location>
</feature>
<proteinExistence type="predicted"/>
<evidence type="ECO:0000313" key="2">
    <source>
        <dbReference type="EMBL" id="CCM17975.1"/>
    </source>
</evidence>
<feature type="region of interest" description="Disordered" evidence="1">
    <location>
        <begin position="52"/>
        <end position="91"/>
    </location>
</feature>
<organism evidence="2">
    <name type="scientific">Leishmania guyanensis</name>
    <dbReference type="NCBI Taxonomy" id="5670"/>
    <lineage>
        <taxon>Eukaryota</taxon>
        <taxon>Discoba</taxon>
        <taxon>Euglenozoa</taxon>
        <taxon>Kinetoplastea</taxon>
        <taxon>Metakinetoplastina</taxon>
        <taxon>Trypanosomatida</taxon>
        <taxon>Trypanosomatidae</taxon>
        <taxon>Leishmaniinae</taxon>
        <taxon>Leishmania</taxon>
        <taxon>Leishmania guyanensis species complex</taxon>
    </lineage>
</organism>
<protein>
    <submittedName>
        <fullName evidence="2">Uncharacterized protein</fullName>
    </submittedName>
</protein>
<dbReference type="AlphaFoldDB" id="A0A1E1J308"/>
<dbReference type="EMBL" id="CALQ01001466">
    <property type="protein sequence ID" value="CCM17975.1"/>
    <property type="molecule type" value="Genomic_DNA"/>
</dbReference>
<gene>
    <name evidence="2" type="primary">LgM4147LRVhigh.31.01820.00400</name>
    <name evidence="2" type="ORF">BN36_3154640</name>
</gene>
<reference evidence="2" key="1">
    <citation type="submission" date="2012-08" db="EMBL/GenBank/DDBJ databases">
        <title>Comparative genomics of metastatic and non-metastatic Leishmania guyanensis provides insights into polygenic factors involved in Leishmania RNA virus infection.</title>
        <authorList>
            <person name="Smith D."/>
            <person name="Hertz-Fowler C."/>
            <person name="Martin R."/>
            <person name="Dickens N."/>
            <person name="Fasel N."/>
            <person name="Falquet L."/>
            <person name="Beverley S."/>
            <person name="Zangger H."/>
            <person name="Calderon-Copete S."/>
            <person name="Mottram J."/>
            <person name="Xenarios I."/>
        </authorList>
    </citation>
    <scope>NUCLEOTIDE SEQUENCE</scope>
    <source>
        <strain evidence="2">MHOM/BR/75/M4147/SSU:IR2SAT-LUC</strain>
    </source>
</reference>
<accession>A0A1E1J308</accession>
<name>A0A1E1J308_LEIGU</name>